<dbReference type="InterPro" id="IPR003591">
    <property type="entry name" value="Leu-rich_rpt_typical-subtyp"/>
</dbReference>
<evidence type="ECO:0000256" key="8">
    <source>
        <dbReference type="ARBA" id="ARBA00022753"/>
    </source>
</evidence>
<keyword evidence="4" id="KW-0433">Leucine-rich repeat</keyword>
<dbReference type="SUPFAM" id="SSF52058">
    <property type="entry name" value="L domain-like"/>
    <property type="match status" value="3"/>
</dbReference>
<dbReference type="AlphaFoldDB" id="W5NA34"/>
<keyword evidence="14" id="KW-0395">Inflammatory response</keyword>
<dbReference type="SMART" id="SM00255">
    <property type="entry name" value="TIR"/>
    <property type="match status" value="1"/>
</dbReference>
<dbReference type="PANTHER" id="PTHR47410:SF4">
    <property type="entry name" value="TOLL-LIKE RECEPTOR 9"/>
    <property type="match status" value="1"/>
</dbReference>
<dbReference type="GO" id="GO:0006954">
    <property type="term" value="P:inflammatory response"/>
    <property type="evidence" value="ECO:0007669"/>
    <property type="project" value="UniProtKB-KW"/>
</dbReference>
<protein>
    <submittedName>
        <fullName evidence="19">Toll-like receptor 9</fullName>
    </submittedName>
</protein>
<evidence type="ECO:0000259" key="18">
    <source>
        <dbReference type="PROSITE" id="PS50104"/>
    </source>
</evidence>
<evidence type="ECO:0000256" key="6">
    <source>
        <dbReference type="ARBA" id="ARBA00022729"/>
    </source>
</evidence>
<keyword evidence="9" id="KW-0391">Immunity</keyword>
<dbReference type="OMA" id="NFLPCCS"/>
<evidence type="ECO:0000256" key="16">
    <source>
        <dbReference type="SAM" id="Phobius"/>
    </source>
</evidence>
<dbReference type="KEGG" id="loc:107077431"/>
<dbReference type="GO" id="GO:0045087">
    <property type="term" value="P:innate immune response"/>
    <property type="evidence" value="ECO:0007669"/>
    <property type="project" value="UniProtKB-KW"/>
</dbReference>
<dbReference type="GO" id="GO:0032755">
    <property type="term" value="P:positive regulation of interleukin-6 production"/>
    <property type="evidence" value="ECO:0000318"/>
    <property type="project" value="GO_Central"/>
</dbReference>
<keyword evidence="13" id="KW-0325">Glycoprotein</keyword>
<dbReference type="SMART" id="SM00365">
    <property type="entry name" value="LRR_SD22"/>
    <property type="match status" value="5"/>
</dbReference>
<dbReference type="Pfam" id="PF01582">
    <property type="entry name" value="TIR"/>
    <property type="match status" value="1"/>
</dbReference>
<dbReference type="InParanoid" id="W5NA34"/>
<dbReference type="CTD" id="54106"/>
<feature type="chain" id="PRO_5004869057" evidence="17">
    <location>
        <begin position="26"/>
        <end position="1043"/>
    </location>
</feature>
<evidence type="ECO:0000313" key="20">
    <source>
        <dbReference type="Proteomes" id="UP000018468"/>
    </source>
</evidence>
<dbReference type="Ensembl" id="ENSLOCT00000017524.1">
    <property type="protein sequence ID" value="ENSLOCP00000017493.1"/>
    <property type="gene ID" value="ENSLOCG00000014202.1"/>
</dbReference>
<evidence type="ECO:0000256" key="4">
    <source>
        <dbReference type="ARBA" id="ARBA00022614"/>
    </source>
</evidence>
<keyword evidence="8" id="KW-0967">Endosome</keyword>
<reference evidence="19" key="3">
    <citation type="submission" date="2025-09" db="UniProtKB">
        <authorList>
            <consortium name="Ensembl"/>
        </authorList>
    </citation>
    <scope>IDENTIFICATION</scope>
</reference>
<evidence type="ECO:0000313" key="19">
    <source>
        <dbReference type="Ensembl" id="ENSLOCP00000017493.1"/>
    </source>
</evidence>
<keyword evidence="5 16" id="KW-0812">Transmembrane</keyword>
<evidence type="ECO:0000256" key="1">
    <source>
        <dbReference type="ARBA" id="ARBA00004177"/>
    </source>
</evidence>
<dbReference type="InterPro" id="IPR000483">
    <property type="entry name" value="Cys-rich_flank_reg_C"/>
</dbReference>
<dbReference type="PROSITE" id="PS50104">
    <property type="entry name" value="TIR"/>
    <property type="match status" value="1"/>
</dbReference>
<dbReference type="OrthoDB" id="10006997at2759"/>
<keyword evidence="11 16" id="KW-0472">Membrane</keyword>
<keyword evidence="10 16" id="KW-1133">Transmembrane helix</keyword>
<dbReference type="SMART" id="SM00082">
    <property type="entry name" value="LRRCT"/>
    <property type="match status" value="1"/>
</dbReference>
<dbReference type="GO" id="GO:0051607">
    <property type="term" value="P:defense response to virus"/>
    <property type="evidence" value="ECO:0000318"/>
    <property type="project" value="GO_Central"/>
</dbReference>
<name>W5NA34_LEPOC</name>
<evidence type="ECO:0000256" key="14">
    <source>
        <dbReference type="ARBA" id="ARBA00023198"/>
    </source>
</evidence>
<evidence type="ECO:0000256" key="10">
    <source>
        <dbReference type="ARBA" id="ARBA00022989"/>
    </source>
</evidence>
<evidence type="ECO:0000256" key="3">
    <source>
        <dbReference type="ARBA" id="ARBA00022588"/>
    </source>
</evidence>
<evidence type="ECO:0000256" key="15">
    <source>
        <dbReference type="ARBA" id="ARBA00046288"/>
    </source>
</evidence>
<dbReference type="GO" id="GO:1902533">
    <property type="term" value="P:positive regulation of intracellular signal transduction"/>
    <property type="evidence" value="ECO:0007669"/>
    <property type="project" value="UniProtKB-ARBA"/>
</dbReference>
<dbReference type="FunFam" id="3.40.50.10140:FF:000003">
    <property type="entry name" value="Toll-like receptor 7"/>
    <property type="match status" value="1"/>
</dbReference>
<keyword evidence="6 17" id="KW-0732">Signal</keyword>
<accession>W5NA34</accession>
<dbReference type="GeneID" id="107077431"/>
<organism evidence="19 20">
    <name type="scientific">Lepisosteus oculatus</name>
    <name type="common">Spotted gar</name>
    <dbReference type="NCBI Taxonomy" id="7918"/>
    <lineage>
        <taxon>Eukaryota</taxon>
        <taxon>Metazoa</taxon>
        <taxon>Chordata</taxon>
        <taxon>Craniata</taxon>
        <taxon>Vertebrata</taxon>
        <taxon>Euteleostomi</taxon>
        <taxon>Actinopterygii</taxon>
        <taxon>Neopterygii</taxon>
        <taxon>Holostei</taxon>
        <taxon>Semionotiformes</taxon>
        <taxon>Lepisosteidae</taxon>
        <taxon>Lepisosteus</taxon>
    </lineage>
</organism>
<dbReference type="GO" id="GO:0005768">
    <property type="term" value="C:endosome"/>
    <property type="evidence" value="ECO:0007669"/>
    <property type="project" value="UniProtKB-SubCell"/>
</dbReference>
<dbReference type="PANTHER" id="PTHR47410">
    <property type="entry name" value="TOLL-LIKE RECEPTOR 7-RELATED"/>
    <property type="match status" value="1"/>
</dbReference>
<dbReference type="Pfam" id="PF13855">
    <property type="entry name" value="LRR_8"/>
    <property type="match status" value="4"/>
</dbReference>
<feature type="domain" description="TIR" evidence="18">
    <location>
        <begin position="877"/>
        <end position="1021"/>
    </location>
</feature>
<dbReference type="InterPro" id="IPR032675">
    <property type="entry name" value="LRR_dom_sf"/>
</dbReference>
<evidence type="ECO:0000256" key="5">
    <source>
        <dbReference type="ARBA" id="ARBA00022692"/>
    </source>
</evidence>
<keyword evidence="20" id="KW-1185">Reference proteome</keyword>
<dbReference type="SMART" id="SM00364">
    <property type="entry name" value="LRR_BAC"/>
    <property type="match status" value="8"/>
</dbReference>
<reference evidence="19" key="2">
    <citation type="submission" date="2025-08" db="UniProtKB">
        <authorList>
            <consortium name="Ensembl"/>
        </authorList>
    </citation>
    <scope>IDENTIFICATION</scope>
</reference>
<evidence type="ECO:0000256" key="12">
    <source>
        <dbReference type="ARBA" id="ARBA00023170"/>
    </source>
</evidence>
<dbReference type="GO" id="GO:0002224">
    <property type="term" value="P:toll-like receptor signaling pathway"/>
    <property type="evidence" value="ECO:0000318"/>
    <property type="project" value="GO_Central"/>
</dbReference>
<dbReference type="InterPro" id="IPR000157">
    <property type="entry name" value="TIR_dom"/>
</dbReference>
<feature type="signal peptide" evidence="17">
    <location>
        <begin position="1"/>
        <end position="25"/>
    </location>
</feature>
<evidence type="ECO:0000256" key="9">
    <source>
        <dbReference type="ARBA" id="ARBA00022859"/>
    </source>
</evidence>
<dbReference type="GeneTree" id="ENSGT00940000163875"/>
<dbReference type="InterPro" id="IPR001611">
    <property type="entry name" value="Leu-rich_rpt"/>
</dbReference>
<evidence type="ECO:0000256" key="17">
    <source>
        <dbReference type="SAM" id="SignalP"/>
    </source>
</evidence>
<dbReference type="PROSITE" id="PS51450">
    <property type="entry name" value="LRR"/>
    <property type="match status" value="6"/>
</dbReference>
<dbReference type="HOGENOM" id="CLU_006000_2_0_1"/>
<keyword evidence="12" id="KW-0675">Receptor</keyword>
<comment type="similarity">
    <text evidence="2">Belongs to the Toll-like receptor family.</text>
</comment>
<evidence type="ECO:0000256" key="13">
    <source>
        <dbReference type="ARBA" id="ARBA00023180"/>
    </source>
</evidence>
<dbReference type="Proteomes" id="UP000018468">
    <property type="component" value="Linkage group LG5"/>
</dbReference>
<proteinExistence type="inferred from homology"/>
<dbReference type="FunFam" id="3.80.10.10:FF:000037">
    <property type="entry name" value="Toll-like receptor 7"/>
    <property type="match status" value="1"/>
</dbReference>
<dbReference type="Gene3D" id="3.80.10.10">
    <property type="entry name" value="Ribonuclease Inhibitor"/>
    <property type="match status" value="1"/>
</dbReference>
<dbReference type="Gene3D" id="3.40.50.10140">
    <property type="entry name" value="Toll/interleukin-1 receptor homology (TIR) domain"/>
    <property type="match status" value="1"/>
</dbReference>
<keyword evidence="3" id="KW-0399">Innate immunity</keyword>
<feature type="transmembrane region" description="Helical" evidence="16">
    <location>
        <begin position="825"/>
        <end position="847"/>
    </location>
</feature>
<dbReference type="GO" id="GO:0005886">
    <property type="term" value="C:plasma membrane"/>
    <property type="evidence" value="ECO:0000318"/>
    <property type="project" value="GO_Central"/>
</dbReference>
<dbReference type="InterPro" id="IPR035897">
    <property type="entry name" value="Toll_tir_struct_dom_sf"/>
</dbReference>
<dbReference type="Bgee" id="ENSLOCG00000014202">
    <property type="expression patterns" value="Expressed in intestine and 4 other cell types or tissues"/>
</dbReference>
<sequence length="1043" mass="120006">MEPMALLRSVLLLLCICHLLPLARTAFLKFFPCDTDPKSSRVDCSKRGLTQVPLINSQSVVSLNLDENRIWLVENNAFTGLPNLQYLSMSWNCLPSKLKSPGSPPCQMVIEPNAFVNLKKLRHLFLAGNSLTKVPKLTAGLQYLSIEINKIFNITSPLGAPNLRQLNLNKNCFFANPCNQSFYIKEDVLKEMQHLQNLTLGFNNLTVVPSGLPWSLESLDLRENKISEIKEADFANLTRLWNLNLEWNCQRCDHAAQPCFPCPHNASIRLHPKAFQSQGNLNSLSLRGNSLKNLSESLFVPLTSLSRLDLSDNLLAYVIRNGTFFKHLKNVTSLNLLYNYQPLKTFANLYLSKYMEEMTLLEDLYISGYFFLELAPRGLRPLLNLRHLQSLDFRMNFINKVNMSIFSHMKALKKVVLSQNMLAFSPSCKQGIDQLDNQDQSVGERAPLVLQDLGRNQKDSVAKWDQCHQVPEMWMFQKNFCQGHLFFDLSQNNILSIKEDIFLGIEKAVCLDLSSNYISQPLDGRQFSPLKNLSYLNLAHNRIDLYYPNAFKELATTLKVLDLTHNEYHFLMKGMGHRFEFLRHLMSLEVLSLSENNIGIRISTRLHSSSLKYLYFSGNRLEIMWDSKFDQYLHFFTDLTSLIFLDISRNQLTSFPPEALCNLPKTLESLKVNDNHLTFFPWNHLIVLRNLNYLNLSYNSLSSLPKEMINFGPILKVLDLSHNKINWIPEVFFLNATALRCILLNNNKLKLLSSQNLPSPLLQNLSHLTLHANPFTCTCDSSWFTEFLKTTNITIPHLIDLRCEFPESQLGEHVLSMDPRSCQEIYGSIGFLCTFLLTSAFLMVSLLKKLYGWDLWYSIQVFWAGKRGYSLLPGGESQYDAFVVFDTRNAAVTDWVYNDLRVNLEDKGRQRFKLCFEERDWVPGVACIQNLHNSVYSSKKTVFVLASGSSVSGILRQAFFMVQQRLLDEKVDVVVLVLLDKVFYKSRYLQMRKILCRKSVLTWPMNPHAHQHFWNSMKTILASDNCKYYDSNVNESFLINNLV</sequence>
<keyword evidence="7" id="KW-0677">Repeat</keyword>
<dbReference type="SUPFAM" id="SSF52200">
    <property type="entry name" value="Toll/Interleukin receptor TIR domain"/>
    <property type="match status" value="1"/>
</dbReference>
<dbReference type="eggNOG" id="KOG4641">
    <property type="taxonomic scope" value="Eukaryota"/>
</dbReference>
<dbReference type="GO" id="GO:0007249">
    <property type="term" value="P:canonical NF-kappaB signal transduction"/>
    <property type="evidence" value="ECO:0000318"/>
    <property type="project" value="GO_Central"/>
</dbReference>
<dbReference type="EMBL" id="AHAT01015075">
    <property type="status" value="NOT_ANNOTATED_CDS"/>
    <property type="molecule type" value="Genomic_DNA"/>
</dbReference>
<dbReference type="SMART" id="SM00369">
    <property type="entry name" value="LRR_TYP"/>
    <property type="match status" value="13"/>
</dbReference>
<dbReference type="Pfam" id="PF00560">
    <property type="entry name" value="LRR_1"/>
    <property type="match status" value="1"/>
</dbReference>
<dbReference type="GO" id="GO:0038187">
    <property type="term" value="F:pattern recognition receptor activity"/>
    <property type="evidence" value="ECO:0000318"/>
    <property type="project" value="GO_Central"/>
</dbReference>
<evidence type="ECO:0000256" key="2">
    <source>
        <dbReference type="ARBA" id="ARBA00009634"/>
    </source>
</evidence>
<reference evidence="20" key="1">
    <citation type="submission" date="2011-12" db="EMBL/GenBank/DDBJ databases">
        <title>The Draft Genome of Lepisosteus oculatus.</title>
        <authorList>
            <consortium name="The Broad Institute Genome Assembly &amp; Analysis Group"/>
            <consortium name="Computational R&amp;D Group"/>
            <consortium name="and Sequencing Platform"/>
            <person name="Di Palma F."/>
            <person name="Alfoldi J."/>
            <person name="Johnson J."/>
            <person name="Berlin A."/>
            <person name="Gnerre S."/>
            <person name="Jaffe D."/>
            <person name="MacCallum I."/>
            <person name="Young S."/>
            <person name="Walker B.J."/>
            <person name="Lander E.S."/>
            <person name="Lindblad-Toh K."/>
        </authorList>
    </citation>
    <scope>NUCLEOTIDE SEQUENCE [LARGE SCALE GENOMIC DNA]</scope>
</reference>
<dbReference type="STRING" id="7918.ENSLOCP00000017493"/>
<evidence type="ECO:0000256" key="7">
    <source>
        <dbReference type="ARBA" id="ARBA00022737"/>
    </source>
</evidence>
<evidence type="ECO:0000256" key="11">
    <source>
        <dbReference type="ARBA" id="ARBA00023136"/>
    </source>
</evidence>
<comment type="subcellular location">
    <subcellularLocation>
        <location evidence="15">Endomembrane system</location>
        <topology evidence="15">Single-pass type I membrane protein</topology>
    </subcellularLocation>
    <subcellularLocation>
        <location evidence="1">Endosome</location>
    </subcellularLocation>
</comment>